<dbReference type="AlphaFoldDB" id="A0A7W8HDK5"/>
<evidence type="ECO:0000313" key="2">
    <source>
        <dbReference type="EMBL" id="MBB5270109.1"/>
    </source>
</evidence>
<comment type="caution">
    <text evidence="2">The sequence shown here is derived from an EMBL/GenBank/DDBJ whole genome shotgun (WGS) entry which is preliminary data.</text>
</comment>
<evidence type="ECO:0000313" key="3">
    <source>
        <dbReference type="Proteomes" id="UP000532440"/>
    </source>
</evidence>
<feature type="region of interest" description="Disordered" evidence="1">
    <location>
        <begin position="1"/>
        <end position="31"/>
    </location>
</feature>
<name>A0A7W8HDK5_9BURK</name>
<dbReference type="CDD" id="cd00077">
    <property type="entry name" value="HDc"/>
    <property type="match status" value="1"/>
</dbReference>
<dbReference type="EMBL" id="JACHGB010000001">
    <property type="protein sequence ID" value="MBB5270109.1"/>
    <property type="molecule type" value="Genomic_DNA"/>
</dbReference>
<keyword evidence="3" id="KW-1185">Reference proteome</keyword>
<protein>
    <recommendedName>
        <fullName evidence="4">PDEase domain-containing protein</fullName>
    </recommendedName>
</protein>
<dbReference type="Gene3D" id="1.10.3210.10">
    <property type="entry name" value="Hypothetical protein af1432"/>
    <property type="match status" value="1"/>
</dbReference>
<sequence>MTTRTGRDYGRRRMQPLDPAPEPDPRVCEPDAAPFARDDSLTPQQLAARLVACFGELGDRPDRMSRTFAASVATLDVAPGDPLRVGAMVIAADIDRGIGAGIPEGYHNPRHFLEVLLCALDLSRRARLPDGATLNVLVAALMHDFHHDGSAGGKQPFWHERLAVSKALPYLEAAGAASDALQRIACLVLATEPALGAPFARACHAFHRGEAASAPDRPPLPELDPLRTDPGLALEAVVLIEADVLPSIGLTVEYGHRVQSLLAAELGRTLDARDKLRFIDAFGELTIGAFFAPNRQALRIDCLRRLRRNRVQAEDGSGLSSVATAR</sequence>
<evidence type="ECO:0000256" key="1">
    <source>
        <dbReference type="SAM" id="MobiDB-lite"/>
    </source>
</evidence>
<gene>
    <name evidence="2" type="ORF">HNQ70_000093</name>
</gene>
<dbReference type="RefSeq" id="WP_183963241.1">
    <property type="nucleotide sequence ID" value="NZ_BAABEW010000003.1"/>
</dbReference>
<accession>A0A7W8HDK5</accession>
<feature type="compositionally biased region" description="Basic and acidic residues" evidence="1">
    <location>
        <begin position="1"/>
        <end position="11"/>
    </location>
</feature>
<dbReference type="Proteomes" id="UP000532440">
    <property type="component" value="Unassembled WGS sequence"/>
</dbReference>
<dbReference type="InterPro" id="IPR003607">
    <property type="entry name" value="HD/PDEase_dom"/>
</dbReference>
<dbReference type="SUPFAM" id="SSF109604">
    <property type="entry name" value="HD-domain/PDEase-like"/>
    <property type="match status" value="1"/>
</dbReference>
<evidence type="ECO:0008006" key="4">
    <source>
        <dbReference type="Google" id="ProtNLM"/>
    </source>
</evidence>
<reference evidence="2 3" key="1">
    <citation type="submission" date="2020-08" db="EMBL/GenBank/DDBJ databases">
        <title>Genomic Encyclopedia of Type Strains, Phase IV (KMG-IV): sequencing the most valuable type-strain genomes for metagenomic binning, comparative biology and taxonomic classification.</title>
        <authorList>
            <person name="Goeker M."/>
        </authorList>
    </citation>
    <scope>NUCLEOTIDE SEQUENCE [LARGE SCALE GENOMIC DNA]</scope>
    <source>
        <strain evidence="2 3">DSM 29781</strain>
    </source>
</reference>
<organism evidence="2 3">
    <name type="scientific">Quisquiliibacterium transsilvanicum</name>
    <dbReference type="NCBI Taxonomy" id="1549638"/>
    <lineage>
        <taxon>Bacteria</taxon>
        <taxon>Pseudomonadati</taxon>
        <taxon>Pseudomonadota</taxon>
        <taxon>Betaproteobacteria</taxon>
        <taxon>Burkholderiales</taxon>
        <taxon>Burkholderiaceae</taxon>
        <taxon>Quisquiliibacterium</taxon>
    </lineage>
</organism>
<proteinExistence type="predicted"/>